<keyword evidence="2" id="KW-0808">Transferase</keyword>
<proteinExistence type="predicted"/>
<evidence type="ECO:0000313" key="3">
    <source>
        <dbReference type="Proteomes" id="UP000183461"/>
    </source>
</evidence>
<sequence>MILRRFEAADGAAILSWIKDEREFRMWSADRFGDYPSAPEKISAHHEICSQSGSFFPLTAVDEVENVVGHLILRYTDDEKTEVRFGFVIVDSSKRGEGLGREMLELAKKFAADELHAKRLSLGVFENNPAALKCYRSVGFSECAGDGELFEVLGENWKCIEMAMDI</sequence>
<protein>
    <submittedName>
        <fullName evidence="2">Protein N-acetyltransferase, RimJ/RimL family</fullName>
    </submittedName>
</protein>
<evidence type="ECO:0000313" key="2">
    <source>
        <dbReference type="EMBL" id="SFW20816.1"/>
    </source>
</evidence>
<dbReference type="EMBL" id="FPIP01000002">
    <property type="protein sequence ID" value="SFW20816.1"/>
    <property type="molecule type" value="Genomic_DNA"/>
</dbReference>
<gene>
    <name evidence="2" type="ORF">SAMN02910280_1060</name>
</gene>
<dbReference type="SUPFAM" id="SSF55729">
    <property type="entry name" value="Acyl-CoA N-acyltransferases (Nat)"/>
    <property type="match status" value="1"/>
</dbReference>
<feature type="domain" description="N-acetyltransferase" evidence="1">
    <location>
        <begin position="1"/>
        <end position="166"/>
    </location>
</feature>
<organism evidence="2 3">
    <name type="scientific">Ruminococcus flavefaciens</name>
    <dbReference type="NCBI Taxonomy" id="1265"/>
    <lineage>
        <taxon>Bacteria</taxon>
        <taxon>Bacillati</taxon>
        <taxon>Bacillota</taxon>
        <taxon>Clostridia</taxon>
        <taxon>Eubacteriales</taxon>
        <taxon>Oscillospiraceae</taxon>
        <taxon>Ruminococcus</taxon>
    </lineage>
</organism>
<dbReference type="PANTHER" id="PTHR43415">
    <property type="entry name" value="SPERMIDINE N(1)-ACETYLTRANSFERASE"/>
    <property type="match status" value="1"/>
</dbReference>
<dbReference type="Proteomes" id="UP000183461">
    <property type="component" value="Unassembled WGS sequence"/>
</dbReference>
<dbReference type="RefSeq" id="WP_072299432.1">
    <property type="nucleotide sequence ID" value="NZ_FPIP01000002.1"/>
</dbReference>
<dbReference type="CDD" id="cd04301">
    <property type="entry name" value="NAT_SF"/>
    <property type="match status" value="1"/>
</dbReference>
<dbReference type="Pfam" id="PF00583">
    <property type="entry name" value="Acetyltransf_1"/>
    <property type="match status" value="1"/>
</dbReference>
<dbReference type="InterPro" id="IPR016181">
    <property type="entry name" value="Acyl_CoA_acyltransferase"/>
</dbReference>
<accession>A0A1K1MCG6</accession>
<dbReference type="InterPro" id="IPR000182">
    <property type="entry name" value="GNAT_dom"/>
</dbReference>
<dbReference type="GO" id="GO:0016747">
    <property type="term" value="F:acyltransferase activity, transferring groups other than amino-acyl groups"/>
    <property type="evidence" value="ECO:0007669"/>
    <property type="project" value="InterPro"/>
</dbReference>
<dbReference type="Gene3D" id="3.40.630.30">
    <property type="match status" value="1"/>
</dbReference>
<dbReference type="AlphaFoldDB" id="A0A1K1MCG6"/>
<dbReference type="PROSITE" id="PS51186">
    <property type="entry name" value="GNAT"/>
    <property type="match status" value="1"/>
</dbReference>
<name>A0A1K1MCG6_RUMFL</name>
<evidence type="ECO:0000259" key="1">
    <source>
        <dbReference type="PROSITE" id="PS51186"/>
    </source>
</evidence>
<dbReference type="PANTHER" id="PTHR43415:SF5">
    <property type="entry name" value="ACETYLTRANSFERASE"/>
    <property type="match status" value="1"/>
</dbReference>
<reference evidence="2 3" key="1">
    <citation type="submission" date="2016-11" db="EMBL/GenBank/DDBJ databases">
        <authorList>
            <person name="Jaros S."/>
            <person name="Januszkiewicz K."/>
            <person name="Wedrychowicz H."/>
        </authorList>
    </citation>
    <scope>NUCLEOTIDE SEQUENCE [LARGE SCALE GENOMIC DNA]</scope>
    <source>
        <strain evidence="2 3">YL228</strain>
    </source>
</reference>